<name>A0ABD3ARJ7_9GENT</name>
<evidence type="ECO:0000313" key="3">
    <source>
        <dbReference type="Proteomes" id="UP001630127"/>
    </source>
</evidence>
<dbReference type="AlphaFoldDB" id="A0ABD3ARJ7"/>
<dbReference type="EMBL" id="JBJUIK010000003">
    <property type="protein sequence ID" value="KAL3533667.1"/>
    <property type="molecule type" value="Genomic_DNA"/>
</dbReference>
<evidence type="ECO:0000256" key="1">
    <source>
        <dbReference type="SAM" id="MobiDB-lite"/>
    </source>
</evidence>
<dbReference type="Proteomes" id="UP001630127">
    <property type="component" value="Unassembled WGS sequence"/>
</dbReference>
<protein>
    <submittedName>
        <fullName evidence="2">Uncharacterized protein</fullName>
    </submittedName>
</protein>
<proteinExistence type="predicted"/>
<accession>A0ABD3ARJ7</accession>
<organism evidence="2 3">
    <name type="scientific">Cinchona calisaya</name>
    <dbReference type="NCBI Taxonomy" id="153742"/>
    <lineage>
        <taxon>Eukaryota</taxon>
        <taxon>Viridiplantae</taxon>
        <taxon>Streptophyta</taxon>
        <taxon>Embryophyta</taxon>
        <taxon>Tracheophyta</taxon>
        <taxon>Spermatophyta</taxon>
        <taxon>Magnoliopsida</taxon>
        <taxon>eudicotyledons</taxon>
        <taxon>Gunneridae</taxon>
        <taxon>Pentapetalae</taxon>
        <taxon>asterids</taxon>
        <taxon>lamiids</taxon>
        <taxon>Gentianales</taxon>
        <taxon>Rubiaceae</taxon>
        <taxon>Cinchonoideae</taxon>
        <taxon>Cinchoneae</taxon>
        <taxon>Cinchona</taxon>
    </lineage>
</organism>
<evidence type="ECO:0000313" key="2">
    <source>
        <dbReference type="EMBL" id="KAL3533667.1"/>
    </source>
</evidence>
<feature type="region of interest" description="Disordered" evidence="1">
    <location>
        <begin position="141"/>
        <end position="171"/>
    </location>
</feature>
<sequence length="171" mass="18955">MKEVVATRSRLVKDLINRVLEPSGLQQLKHAGQTIGVDDGVGSWSQNGIDAGKYSRELMNNAIFSVQEQAMKKGSVNPMKLGLPKLGCDELSGPVPNDMSPRPGKDPDMHDITMLRNPSGEMVLMDNIEIYLPQLGQFEISDTEEEKLDSDVDDDTEKEDEEDEANDFDFA</sequence>
<comment type="caution">
    <text evidence="2">The sequence shown here is derived from an EMBL/GenBank/DDBJ whole genome shotgun (WGS) entry which is preliminary data.</text>
</comment>
<keyword evidence="3" id="KW-1185">Reference proteome</keyword>
<gene>
    <name evidence="2" type="ORF">ACH5RR_007188</name>
</gene>
<reference evidence="2 3" key="1">
    <citation type="submission" date="2024-11" db="EMBL/GenBank/DDBJ databases">
        <title>A near-complete genome assembly of Cinchona calisaya.</title>
        <authorList>
            <person name="Lian D.C."/>
            <person name="Zhao X.W."/>
            <person name="Wei L."/>
        </authorList>
    </citation>
    <scope>NUCLEOTIDE SEQUENCE [LARGE SCALE GENOMIC DNA]</scope>
    <source>
        <tissue evidence="2">Nenye</tissue>
    </source>
</reference>